<dbReference type="InterPro" id="IPR051048">
    <property type="entry name" value="Peptidase_S8/S53_subtilisin"/>
</dbReference>
<dbReference type="AlphaFoldDB" id="A0A7V1EJ49"/>
<name>A0A7V1EJ49_UNCW3</name>
<evidence type="ECO:0000256" key="2">
    <source>
        <dbReference type="ARBA" id="ARBA00022670"/>
    </source>
</evidence>
<dbReference type="GO" id="GO:0006508">
    <property type="term" value="P:proteolysis"/>
    <property type="evidence" value="ECO:0007669"/>
    <property type="project" value="UniProtKB-KW"/>
</dbReference>
<protein>
    <recommendedName>
        <fullName evidence="6">Peptidase S8/S53 domain-containing protein</fullName>
    </recommendedName>
</protein>
<dbReference type="PROSITE" id="PS00138">
    <property type="entry name" value="SUBTILASE_SER"/>
    <property type="match status" value="1"/>
</dbReference>
<dbReference type="GO" id="GO:0004252">
    <property type="term" value="F:serine-type endopeptidase activity"/>
    <property type="evidence" value="ECO:0007669"/>
    <property type="project" value="UniProtKB-UniRule"/>
</dbReference>
<feature type="active site" description="Charge relay system" evidence="5">
    <location>
        <position position="467"/>
    </location>
</feature>
<dbReference type="Gene3D" id="2.60.120.380">
    <property type="match status" value="1"/>
</dbReference>
<dbReference type="EMBL" id="DSKY01000022">
    <property type="protein sequence ID" value="HDY60197.1"/>
    <property type="molecule type" value="Genomic_DNA"/>
</dbReference>
<organism evidence="7">
    <name type="scientific">candidate division WOR-3 bacterium</name>
    <dbReference type="NCBI Taxonomy" id="2052148"/>
    <lineage>
        <taxon>Bacteria</taxon>
        <taxon>Bacteria division WOR-3</taxon>
    </lineage>
</organism>
<accession>A0A7V1EJ49</accession>
<comment type="caution">
    <text evidence="7">The sequence shown here is derived from an EMBL/GenBank/DDBJ whole genome shotgun (WGS) entry which is preliminary data.</text>
</comment>
<dbReference type="PANTHER" id="PTHR43399">
    <property type="entry name" value="SUBTILISIN-RELATED"/>
    <property type="match status" value="1"/>
</dbReference>
<dbReference type="InterPro" id="IPR034058">
    <property type="entry name" value="TagA/B/C/D_pept_dom"/>
</dbReference>
<evidence type="ECO:0000259" key="6">
    <source>
        <dbReference type="Pfam" id="PF00082"/>
    </source>
</evidence>
<keyword evidence="4 5" id="KW-0720">Serine protease</keyword>
<proteinExistence type="inferred from homology"/>
<evidence type="ECO:0000256" key="1">
    <source>
        <dbReference type="ARBA" id="ARBA00011073"/>
    </source>
</evidence>
<dbReference type="Pfam" id="PF00082">
    <property type="entry name" value="Peptidase_S8"/>
    <property type="match status" value="1"/>
</dbReference>
<evidence type="ECO:0000313" key="7">
    <source>
        <dbReference type="EMBL" id="HDY60197.1"/>
    </source>
</evidence>
<evidence type="ECO:0000256" key="5">
    <source>
        <dbReference type="PROSITE-ProRule" id="PRU01240"/>
    </source>
</evidence>
<keyword evidence="3 5" id="KW-0378">Hydrolase</keyword>
<dbReference type="InterPro" id="IPR000209">
    <property type="entry name" value="Peptidase_S8/S53_dom"/>
</dbReference>
<dbReference type="PANTHER" id="PTHR43399:SF4">
    <property type="entry name" value="CELL WALL-ASSOCIATED PROTEASE"/>
    <property type="match status" value="1"/>
</dbReference>
<reference evidence="7" key="1">
    <citation type="journal article" date="2020" name="mSystems">
        <title>Genome- and Community-Level Interaction Insights into Carbon Utilization and Element Cycling Functions of Hydrothermarchaeota in Hydrothermal Sediment.</title>
        <authorList>
            <person name="Zhou Z."/>
            <person name="Liu Y."/>
            <person name="Xu W."/>
            <person name="Pan J."/>
            <person name="Luo Z.H."/>
            <person name="Li M."/>
        </authorList>
    </citation>
    <scope>NUCLEOTIDE SEQUENCE [LARGE SCALE GENOMIC DNA]</scope>
    <source>
        <strain evidence="7">SpSt-258</strain>
    </source>
</reference>
<dbReference type="Gene3D" id="3.40.50.200">
    <property type="entry name" value="Peptidase S8/S53 domain"/>
    <property type="match status" value="1"/>
</dbReference>
<dbReference type="PROSITE" id="PS51892">
    <property type="entry name" value="SUBTILASE"/>
    <property type="match status" value="1"/>
</dbReference>
<dbReference type="SUPFAM" id="SSF52743">
    <property type="entry name" value="Subtilisin-like"/>
    <property type="match status" value="1"/>
</dbReference>
<dbReference type="CDD" id="cd04842">
    <property type="entry name" value="Peptidases_S8_Kp43_protease"/>
    <property type="match status" value="1"/>
</dbReference>
<sequence>MVLLKNNRHLIMVLLVLFCVSFTQGQIIRLKTYQFDPQNGEPDMPLNLIAEEETENYYIVQCKGPILKEWKEQLKNSGIQVLGYIPDYAYIVKMEKYQKELISQKSFINWIGLWHPAYKIHPELKNRAGLYKATILVYDTEDLADIVSKITSTGARILDASEVVSKLVVAEISSAHLEALANIKGIHWIEPRPEIELHNNNTTRIVQGGSVSSDTTIWAKGLKGSGQILGTTDSGITTAHWAFYHSTYPITTWASYPSHRKVINYSRGGPSAGFGDEAANYWHGSHTGCTVCGDDSYNGGTSVYDGIAKLAKLSFCDIGISAGGLSIWSDLNQLWDTSYAYGAMVVSNSWGASTNGDYYTYDAQADQFMWRRKTCLLVISAGNSGPGANTTGSPGNAKGALTLGSVGRSDPTAIASYSSRGPTDDTRYKPTLMAPGGLNTIGDPGLYSAQGSTSGSGSSYWQMSGTSMASPSACGAVGLIREYLNRGFYPTGSEVPGNAIPNPSAALLKAMAVVSTDPNITGYTVPNYDIGWGRIDLDSVLYFTGDTRKLLLHDSATGGLNTNDSVVYQWQVNSSIPLRVTLCWTDTAGNPSVTRSQVNNLDLRVVSPSGTSYWGNYYSGGQSASGGSADSNNVEENFRLNAPATGTWIAWVRGKNVPTGADQPYAIVITGDVSNLAIGIAEQLKQSEVVIKDLPQISTLTRNHIDYTLKKSRPGKVETKIYNVIGALVQSENKFYQKGEFREKISLSRLPQGVYFLSFVLPEGIKQQKVVLVK</sequence>
<dbReference type="InterPro" id="IPR023828">
    <property type="entry name" value="Peptidase_S8_Ser-AS"/>
</dbReference>
<feature type="domain" description="Peptidase S8/S53" evidence="6">
    <location>
        <begin position="224"/>
        <end position="486"/>
    </location>
</feature>
<feature type="active site" description="Charge relay system" evidence="5">
    <location>
        <position position="283"/>
    </location>
</feature>
<keyword evidence="2 5" id="KW-0645">Protease</keyword>
<gene>
    <name evidence="7" type="ORF">ENP86_11750</name>
</gene>
<dbReference type="InterPro" id="IPR036852">
    <property type="entry name" value="Peptidase_S8/S53_dom_sf"/>
</dbReference>
<evidence type="ECO:0000256" key="4">
    <source>
        <dbReference type="ARBA" id="ARBA00022825"/>
    </source>
</evidence>
<comment type="similarity">
    <text evidence="1 5">Belongs to the peptidase S8 family.</text>
</comment>
<dbReference type="PRINTS" id="PR00723">
    <property type="entry name" value="SUBTILISIN"/>
</dbReference>
<evidence type="ECO:0000256" key="3">
    <source>
        <dbReference type="ARBA" id="ARBA00022801"/>
    </source>
</evidence>
<feature type="active site" description="Charge relay system" evidence="5">
    <location>
        <position position="233"/>
    </location>
</feature>
<dbReference type="InterPro" id="IPR015500">
    <property type="entry name" value="Peptidase_S8_subtilisin-rel"/>
</dbReference>